<accession>A0A1B3ZAQ8</accession>
<organism evidence="1 2">
    <name type="scientific">Sphingomonas panacis</name>
    <dbReference type="NCBI Taxonomy" id="1560345"/>
    <lineage>
        <taxon>Bacteria</taxon>
        <taxon>Pseudomonadati</taxon>
        <taxon>Pseudomonadota</taxon>
        <taxon>Alphaproteobacteria</taxon>
        <taxon>Sphingomonadales</taxon>
        <taxon>Sphingomonadaceae</taxon>
        <taxon>Sphingomonas</taxon>
    </lineage>
</organism>
<reference evidence="1 2" key="1">
    <citation type="submission" date="2016-01" db="EMBL/GenBank/DDBJ databases">
        <title>Complete genome and mega plasmid sequence of Sphingomonas panacis DCY99 elicits systemic resistance in rice to Xanthomonas oryzae.</title>
        <authorList>
            <person name="Kim Y.J."/>
            <person name="Yang D.C."/>
            <person name="Sing P."/>
        </authorList>
    </citation>
    <scope>NUCLEOTIDE SEQUENCE [LARGE SCALE GENOMIC DNA]</scope>
    <source>
        <strain evidence="1 2">DCY99</strain>
    </source>
</reference>
<dbReference type="AlphaFoldDB" id="A0A1B3ZAQ8"/>
<sequence>MRCEPGVPNDVSRGPVAASMHFAIDLDRQPRRGAVEIEHIIACGMLFTESQSIVILPQGAPKRDFWRRHLAA</sequence>
<dbReference type="Proteomes" id="UP000094256">
    <property type="component" value="Chromosome"/>
</dbReference>
<dbReference type="KEGG" id="span:AWL63_11575"/>
<protein>
    <submittedName>
        <fullName evidence="1">Uncharacterized protein</fullName>
    </submittedName>
</protein>
<keyword evidence="2" id="KW-1185">Reference proteome</keyword>
<evidence type="ECO:0000313" key="1">
    <source>
        <dbReference type="EMBL" id="AOH84512.1"/>
    </source>
</evidence>
<proteinExistence type="predicted"/>
<name>A0A1B3ZAQ8_9SPHN</name>
<evidence type="ECO:0000313" key="2">
    <source>
        <dbReference type="Proteomes" id="UP000094256"/>
    </source>
</evidence>
<gene>
    <name evidence="1" type="ORF">AWL63_11575</name>
</gene>
<dbReference type="EMBL" id="CP014168">
    <property type="protein sequence ID" value="AOH84512.1"/>
    <property type="molecule type" value="Genomic_DNA"/>
</dbReference>